<feature type="transmembrane region" description="Helical" evidence="1">
    <location>
        <begin position="143"/>
        <end position="161"/>
    </location>
</feature>
<dbReference type="PANTHER" id="PTHR44733:SF1">
    <property type="entry name" value="DNAJ HOMOLOG SUBFAMILY C MEMBER 22"/>
    <property type="match status" value="1"/>
</dbReference>
<sequence length="424" mass="48037">MGQPEVYDALRARAWLMVGGQFGLHHLYMDEPLEAFVYFATAGLFLMGVLFDAFAIHSIVRRRNAMLRRAEDEEGLSEPLVACSLGRFLSQFLFGYWIGFVYGLAAMLAFTKNRRTLHSVLVGAAVCKGVYVVGNTRNQRRNLLFIWAAAFSTSFICIQILEMHILRSLLFVSLSATLLGNRGARAVPVRSRRFTYKTYLVLCAIYCAGLLVLTSGISRRVFDRRIVVVSTKHHSRISSSIGLIVYDHFWGTHPNKTIFSYDAHVEYVALGARNQQTDSDWLKPHSKSVPKKVSSASWWWDQFGGSSSDTERTLFDYLTVLTADYFRAKALARISKRNDGKFEAVQWSAWRMLAIYVCFYFLEKSHALHDGITSSRASCLIMVATSLAFFSGCVLRLISIYSPFISWNCNERKLHDVLRISTGL</sequence>
<keyword evidence="1" id="KW-0472">Membrane</keyword>
<accession>A0A914ZPQ6</accession>
<organism evidence="2 3">
    <name type="scientific">Parascaris univalens</name>
    <name type="common">Nematode worm</name>
    <dbReference type="NCBI Taxonomy" id="6257"/>
    <lineage>
        <taxon>Eukaryota</taxon>
        <taxon>Metazoa</taxon>
        <taxon>Ecdysozoa</taxon>
        <taxon>Nematoda</taxon>
        <taxon>Chromadorea</taxon>
        <taxon>Rhabditida</taxon>
        <taxon>Spirurina</taxon>
        <taxon>Ascaridomorpha</taxon>
        <taxon>Ascaridoidea</taxon>
        <taxon>Ascarididae</taxon>
        <taxon>Parascaris</taxon>
    </lineage>
</organism>
<dbReference type="PANTHER" id="PTHR44733">
    <property type="entry name" value="DNAJ HOMOLOG SUBFAMILY C MEMBER 22"/>
    <property type="match status" value="1"/>
</dbReference>
<dbReference type="AlphaFoldDB" id="A0A914ZPQ6"/>
<feature type="transmembrane region" description="Helical" evidence="1">
    <location>
        <begin position="374"/>
        <end position="398"/>
    </location>
</feature>
<name>A0A914ZPQ6_PARUN</name>
<dbReference type="WBParaSite" id="PgB12X_g053_t03">
    <property type="protein sequence ID" value="PgB12X_g053_t03"/>
    <property type="gene ID" value="PgB12X_g053"/>
</dbReference>
<evidence type="ECO:0000313" key="3">
    <source>
        <dbReference type="WBParaSite" id="PgB12X_g053_t03"/>
    </source>
</evidence>
<feature type="transmembrane region" description="Helical" evidence="1">
    <location>
        <begin position="35"/>
        <end position="60"/>
    </location>
</feature>
<dbReference type="Proteomes" id="UP000887569">
    <property type="component" value="Unplaced"/>
</dbReference>
<dbReference type="GO" id="GO:0016020">
    <property type="term" value="C:membrane"/>
    <property type="evidence" value="ECO:0007669"/>
    <property type="project" value="TreeGrafter"/>
</dbReference>
<proteinExistence type="predicted"/>
<feature type="transmembrane region" description="Helical" evidence="1">
    <location>
        <begin position="116"/>
        <end position="134"/>
    </location>
</feature>
<feature type="transmembrane region" description="Helical" evidence="1">
    <location>
        <begin position="198"/>
        <end position="217"/>
    </location>
</feature>
<keyword evidence="1" id="KW-0812">Transmembrane</keyword>
<reference evidence="3" key="1">
    <citation type="submission" date="2022-11" db="UniProtKB">
        <authorList>
            <consortium name="WormBaseParasite"/>
        </authorList>
    </citation>
    <scope>IDENTIFICATION</scope>
</reference>
<protein>
    <submittedName>
        <fullName evidence="3">TM2 domain-containing protein</fullName>
    </submittedName>
</protein>
<evidence type="ECO:0000313" key="2">
    <source>
        <dbReference type="Proteomes" id="UP000887569"/>
    </source>
</evidence>
<keyword evidence="1" id="KW-1133">Transmembrane helix</keyword>
<evidence type="ECO:0000256" key="1">
    <source>
        <dbReference type="SAM" id="Phobius"/>
    </source>
</evidence>
<feature type="transmembrane region" description="Helical" evidence="1">
    <location>
        <begin position="92"/>
        <end position="110"/>
    </location>
</feature>
<keyword evidence="2" id="KW-1185">Reference proteome</keyword>